<accession>A0A839AMG1</accession>
<gene>
    <name evidence="2" type="ORF">H3Z83_00285</name>
</gene>
<proteinExistence type="predicted"/>
<feature type="transmembrane region" description="Helical" evidence="1">
    <location>
        <begin position="176"/>
        <end position="194"/>
    </location>
</feature>
<name>A0A839AMG1_9FLAO</name>
<keyword evidence="3" id="KW-1185">Reference proteome</keyword>
<evidence type="ECO:0000313" key="3">
    <source>
        <dbReference type="Proteomes" id="UP000563906"/>
    </source>
</evidence>
<reference evidence="2 3" key="1">
    <citation type="submission" date="2020-07" db="EMBL/GenBank/DDBJ databases">
        <title>Bacterium isolated from marine sediment.</title>
        <authorList>
            <person name="Shang D."/>
            <person name="Du Z.-J."/>
        </authorList>
    </citation>
    <scope>NUCLEOTIDE SEQUENCE [LARGE SCALE GENOMIC DNA]</scope>
    <source>
        <strain evidence="2 3">S7007</strain>
    </source>
</reference>
<keyword evidence="1" id="KW-1133">Transmembrane helix</keyword>
<keyword evidence="1" id="KW-0812">Transmembrane</keyword>
<feature type="transmembrane region" description="Helical" evidence="1">
    <location>
        <begin position="109"/>
        <end position="130"/>
    </location>
</feature>
<dbReference type="EMBL" id="JACGLS010000001">
    <property type="protein sequence ID" value="MBA6154961.1"/>
    <property type="molecule type" value="Genomic_DNA"/>
</dbReference>
<dbReference type="Proteomes" id="UP000563906">
    <property type="component" value="Unassembled WGS sequence"/>
</dbReference>
<keyword evidence="1" id="KW-0472">Membrane</keyword>
<feature type="transmembrane region" description="Helical" evidence="1">
    <location>
        <begin position="7"/>
        <end position="28"/>
    </location>
</feature>
<evidence type="ECO:0000313" key="2">
    <source>
        <dbReference type="EMBL" id="MBA6154961.1"/>
    </source>
</evidence>
<dbReference type="RefSeq" id="WP_182123481.1">
    <property type="nucleotide sequence ID" value="NZ_JACGLS010000001.1"/>
</dbReference>
<organism evidence="2 3">
    <name type="scientific">Tenacibaculum pelagium</name>
    <dbReference type="NCBI Taxonomy" id="2759527"/>
    <lineage>
        <taxon>Bacteria</taxon>
        <taxon>Pseudomonadati</taxon>
        <taxon>Bacteroidota</taxon>
        <taxon>Flavobacteriia</taxon>
        <taxon>Flavobacteriales</taxon>
        <taxon>Flavobacteriaceae</taxon>
        <taxon>Tenacibaculum</taxon>
    </lineage>
</organism>
<feature type="transmembrane region" description="Helical" evidence="1">
    <location>
        <begin position="60"/>
        <end position="77"/>
    </location>
</feature>
<feature type="transmembrane region" description="Helical" evidence="1">
    <location>
        <begin position="151"/>
        <end position="170"/>
    </location>
</feature>
<dbReference type="AlphaFoldDB" id="A0A839AMG1"/>
<protein>
    <recommendedName>
        <fullName evidence="4">DoxX family protein</fullName>
    </recommendedName>
</protein>
<feature type="transmembrane region" description="Helical" evidence="1">
    <location>
        <begin position="84"/>
        <end position="103"/>
    </location>
</feature>
<comment type="caution">
    <text evidence="2">The sequence shown here is derived from an EMBL/GenBank/DDBJ whole genome shotgun (WGS) entry which is preliminary data.</text>
</comment>
<evidence type="ECO:0008006" key="4">
    <source>
        <dbReference type="Google" id="ProtNLM"/>
    </source>
</evidence>
<sequence>MKQNTWAQLFIIYTRYLIGFAFIFASIVKLQGLRFTAESGAESPINSAWHFFETLYLSGIYWKFLGFVQLVAGSLLITQRYPKLGAVMFLPIIANVFIITISYDFNGTPIITGLMLLATILLLFWDWDSLKVLVNKKPTASDKKRLEHDSIWIILGIIFFIATISVKFIISTTALMPLFISFPIIGLIGLIIGYKRRKLY</sequence>
<evidence type="ECO:0000256" key="1">
    <source>
        <dbReference type="SAM" id="Phobius"/>
    </source>
</evidence>